<gene>
    <name evidence="2" type="ORF">JMJ77_005025</name>
</gene>
<proteinExistence type="predicted"/>
<evidence type="ECO:0000313" key="3">
    <source>
        <dbReference type="Proteomes" id="UP000699042"/>
    </source>
</evidence>
<keyword evidence="3" id="KW-1185">Reference proteome</keyword>
<organism evidence="2 3">
    <name type="scientific">Colletotrichum scovillei</name>
    <dbReference type="NCBI Taxonomy" id="1209932"/>
    <lineage>
        <taxon>Eukaryota</taxon>
        <taxon>Fungi</taxon>
        <taxon>Dikarya</taxon>
        <taxon>Ascomycota</taxon>
        <taxon>Pezizomycotina</taxon>
        <taxon>Sordariomycetes</taxon>
        <taxon>Hypocreomycetidae</taxon>
        <taxon>Glomerellales</taxon>
        <taxon>Glomerellaceae</taxon>
        <taxon>Colletotrichum</taxon>
        <taxon>Colletotrichum acutatum species complex</taxon>
    </lineage>
</organism>
<dbReference type="AlphaFoldDB" id="A0A9P7UID2"/>
<evidence type="ECO:0000313" key="2">
    <source>
        <dbReference type="EMBL" id="KAG7057642.1"/>
    </source>
</evidence>
<sequence>MNGQERGNPVESQRRDEPRALDSSSGREPRPGGEKFWSEAWHSVPVGLPSACGVGSPCCGLPLSGTPVEGSGKVGRSSCLRLVGTQGESCSLEIWGLRSTSLTGWWEDDGQQTAPYRALNTSSDRGISQYVPREA</sequence>
<dbReference type="Proteomes" id="UP000699042">
    <property type="component" value="Unassembled WGS sequence"/>
</dbReference>
<dbReference type="EMBL" id="JAESDN010000001">
    <property type="protein sequence ID" value="KAG7057642.1"/>
    <property type="molecule type" value="Genomic_DNA"/>
</dbReference>
<protein>
    <submittedName>
        <fullName evidence="2">Uncharacterized protein</fullName>
    </submittedName>
</protein>
<feature type="compositionally biased region" description="Basic and acidic residues" evidence="1">
    <location>
        <begin position="12"/>
        <end position="36"/>
    </location>
</feature>
<reference evidence="2" key="1">
    <citation type="submission" date="2021-05" db="EMBL/GenBank/DDBJ databases">
        <title>Comparative genomics of three Colletotrichum scovillei strains and genetic complementation revealed genes involved fungal growth and virulence on chili pepper.</title>
        <authorList>
            <person name="Hsieh D.-K."/>
            <person name="Chuang S.-C."/>
            <person name="Chen C.-Y."/>
            <person name="Chao Y.-T."/>
            <person name="Lu M.-Y.J."/>
            <person name="Lee M.-H."/>
            <person name="Shih M.-C."/>
        </authorList>
    </citation>
    <scope>NUCLEOTIDE SEQUENCE</scope>
    <source>
        <strain evidence="2">Coll-153</strain>
    </source>
</reference>
<accession>A0A9P7UID2</accession>
<name>A0A9P7UID2_9PEZI</name>
<feature type="region of interest" description="Disordered" evidence="1">
    <location>
        <begin position="1"/>
        <end position="36"/>
    </location>
</feature>
<comment type="caution">
    <text evidence="2">The sequence shown here is derived from an EMBL/GenBank/DDBJ whole genome shotgun (WGS) entry which is preliminary data.</text>
</comment>
<evidence type="ECO:0000256" key="1">
    <source>
        <dbReference type="SAM" id="MobiDB-lite"/>
    </source>
</evidence>